<proteinExistence type="predicted"/>
<evidence type="ECO:0000256" key="1">
    <source>
        <dbReference type="SAM" id="MobiDB-lite"/>
    </source>
</evidence>
<dbReference type="OrthoDB" id="5575569at2759"/>
<dbReference type="Proteomes" id="UP001150907">
    <property type="component" value="Unassembled WGS sequence"/>
</dbReference>
<name>A0A9W8BKX3_9FUNG</name>
<sequence>MPGEDDLDVSRLLVELRQRRSQAAALARALEQSVHVNPSELDSDRAFLSQAEEDIDGPSSCSSPAEDSFLEGFTQDFVDEYRPEPRTTRLIWEVLAERESESEVESEVESGKEIICGVEPGSGVSKIDCFVEPCAGVSKIDYEARRRVWDRTGDGGKPARAEYEARVAELVERALDEEEDEERDGERDEEGDEERDKELYAERDRQSQLSASKPEDDDALQAWVDGEWELWAVRASSGGSDSGSALEWVHALQAGAWGLGFRDSDAGRGKVRRTYAQAGLALQAYADGAVKRSAELGHGRTATTLFYANGDWSCAIVAPHAAPRAFYYYCHERVWHQSCDGRSEYTFADGRVAPAHAVEHVMRGER</sequence>
<feature type="compositionally biased region" description="Basic and acidic residues" evidence="1">
    <location>
        <begin position="194"/>
        <end position="206"/>
    </location>
</feature>
<accession>A0A9W8BKX3</accession>
<comment type="caution">
    <text evidence="2">The sequence shown here is derived from an EMBL/GenBank/DDBJ whole genome shotgun (WGS) entry which is preliminary data.</text>
</comment>
<gene>
    <name evidence="2" type="ORF">H4R26_002483</name>
</gene>
<dbReference type="AlphaFoldDB" id="A0A9W8BKX3"/>
<reference evidence="2" key="1">
    <citation type="submission" date="2022-07" db="EMBL/GenBank/DDBJ databases">
        <title>Phylogenomic reconstructions and comparative analyses of Kickxellomycotina fungi.</title>
        <authorList>
            <person name="Reynolds N.K."/>
            <person name="Stajich J.E."/>
            <person name="Barry K."/>
            <person name="Grigoriev I.V."/>
            <person name="Crous P."/>
            <person name="Smith M.E."/>
        </authorList>
    </citation>
    <scope>NUCLEOTIDE SEQUENCE</scope>
    <source>
        <strain evidence="2">IMI 214461</strain>
    </source>
</reference>
<feature type="region of interest" description="Disordered" evidence="1">
    <location>
        <begin position="172"/>
        <end position="218"/>
    </location>
</feature>
<evidence type="ECO:0000313" key="3">
    <source>
        <dbReference type="Proteomes" id="UP001150907"/>
    </source>
</evidence>
<dbReference type="EMBL" id="JANBQF010000151">
    <property type="protein sequence ID" value="KAJ2004501.1"/>
    <property type="molecule type" value="Genomic_DNA"/>
</dbReference>
<evidence type="ECO:0000313" key="2">
    <source>
        <dbReference type="EMBL" id="KAJ2004501.1"/>
    </source>
</evidence>
<keyword evidence="3" id="KW-1185">Reference proteome</keyword>
<organism evidence="2 3">
    <name type="scientific">Coemansia thaxteri</name>
    <dbReference type="NCBI Taxonomy" id="2663907"/>
    <lineage>
        <taxon>Eukaryota</taxon>
        <taxon>Fungi</taxon>
        <taxon>Fungi incertae sedis</taxon>
        <taxon>Zoopagomycota</taxon>
        <taxon>Kickxellomycotina</taxon>
        <taxon>Kickxellomycetes</taxon>
        <taxon>Kickxellales</taxon>
        <taxon>Kickxellaceae</taxon>
        <taxon>Coemansia</taxon>
    </lineage>
</organism>
<protein>
    <submittedName>
        <fullName evidence="2">Uncharacterized protein</fullName>
    </submittedName>
</protein>
<feature type="compositionally biased region" description="Acidic residues" evidence="1">
    <location>
        <begin position="175"/>
        <end position="193"/>
    </location>
</feature>